<feature type="domain" description="ATP-grasp" evidence="1">
    <location>
        <begin position="133"/>
        <end position="288"/>
    </location>
</feature>
<dbReference type="SUPFAM" id="SSF56059">
    <property type="entry name" value="Glutathione synthetase ATP-binding domain-like"/>
    <property type="match status" value="1"/>
</dbReference>
<proteinExistence type="predicted"/>
<dbReference type="Pfam" id="PF14243">
    <property type="entry name" value="R2K_3"/>
    <property type="match status" value="1"/>
</dbReference>
<dbReference type="InterPro" id="IPR025643">
    <property type="entry name" value="R2K_3"/>
</dbReference>
<evidence type="ECO:0000259" key="1">
    <source>
        <dbReference type="Pfam" id="PF14243"/>
    </source>
</evidence>
<dbReference type="AlphaFoldDB" id="A0A1U7IKC8"/>
<comment type="caution">
    <text evidence="2">The sequence shown here is derived from an EMBL/GenBank/DDBJ whole genome shotgun (WGS) entry which is preliminary data.</text>
</comment>
<gene>
    <name evidence="2" type="ORF">NIES2119_12930</name>
</gene>
<name>A0A1U7IKC8_9CYAN</name>
<dbReference type="Gene3D" id="3.30.470.20">
    <property type="entry name" value="ATP-grasp fold, B domain"/>
    <property type="match status" value="1"/>
</dbReference>
<dbReference type="EMBL" id="MRCE01000011">
    <property type="protein sequence ID" value="OKH37604.1"/>
    <property type="molecule type" value="Genomic_DNA"/>
</dbReference>
<reference evidence="2 3" key="1">
    <citation type="submission" date="2016-11" db="EMBL/GenBank/DDBJ databases">
        <title>Draft Genome Sequences of Nine Cyanobacterial Strains from Diverse Habitats.</title>
        <authorList>
            <person name="Zhu T."/>
            <person name="Hou S."/>
            <person name="Lu X."/>
            <person name="Hess W.R."/>
        </authorList>
    </citation>
    <scope>NUCLEOTIDE SEQUENCE [LARGE SCALE GENOMIC DNA]</scope>
    <source>
        <strain evidence="2 3">IAM M-71</strain>
    </source>
</reference>
<dbReference type="Proteomes" id="UP000185860">
    <property type="component" value="Unassembled WGS sequence"/>
</dbReference>
<sequence length="295" mass="33358">MLVLSEASDRISPSASSRDIKAVTEIAKLLGCRVYYIPQDFTICETAENALFHIPKQERETLGVWIGYIPTPEHYTAIYNEALRKNIRLLNTPAEHLTVQEFDRAYPKILNLTPESMTITDLAQCQEVVSKLGLPLFVKGTVQSRKAGGWKACVANTLEELEILSQQLFNLENRSRGRVIARKLVKLRHVRSAPEGFPFGREYRVFVYQQKVIGYGYYWEGEDPLKKLSASEESKVVELALSAAKCLGVPYSAIDIGQLEDEKWIVIETGDPQFSGVSQIPLLQLWNEIIKIDKI</sequence>
<protein>
    <recommendedName>
        <fullName evidence="1">ATP-grasp domain-containing protein</fullName>
    </recommendedName>
</protein>
<dbReference type="STRING" id="454136.NIES2119_12930"/>
<accession>A0A1U7IKC8</accession>
<organism evidence="2 3">
    <name type="scientific">[Phormidium ambiguum] IAM M-71</name>
    <dbReference type="NCBI Taxonomy" id="454136"/>
    <lineage>
        <taxon>Bacteria</taxon>
        <taxon>Bacillati</taxon>
        <taxon>Cyanobacteriota</taxon>
        <taxon>Cyanophyceae</taxon>
        <taxon>Oscillatoriophycideae</taxon>
        <taxon>Aerosakkonematales</taxon>
        <taxon>Aerosakkonemataceae</taxon>
        <taxon>Floridanema</taxon>
    </lineage>
</organism>
<evidence type="ECO:0000313" key="3">
    <source>
        <dbReference type="Proteomes" id="UP000185860"/>
    </source>
</evidence>
<evidence type="ECO:0000313" key="2">
    <source>
        <dbReference type="EMBL" id="OKH37604.1"/>
    </source>
</evidence>